<sequence length="101" mass="10645">MARSGLLTRVSGLGGSAALAALLLWPFLRRYGEALLWPFGLVAALAGLCGVIILIATAADMARRRRGAAIRPVRGFDIVFGAGLVLLSLLQLSDVRGQLPF</sequence>
<organism evidence="2 3">
    <name type="scientific">Sphingomonas parva</name>
    <dbReference type="NCBI Taxonomy" id="2555898"/>
    <lineage>
        <taxon>Bacteria</taxon>
        <taxon>Pseudomonadati</taxon>
        <taxon>Pseudomonadota</taxon>
        <taxon>Alphaproteobacteria</taxon>
        <taxon>Sphingomonadales</taxon>
        <taxon>Sphingomonadaceae</taxon>
        <taxon>Sphingomonas</taxon>
    </lineage>
</organism>
<evidence type="ECO:0000256" key="1">
    <source>
        <dbReference type="SAM" id="Phobius"/>
    </source>
</evidence>
<reference evidence="2 3" key="1">
    <citation type="submission" date="2019-03" db="EMBL/GenBank/DDBJ databases">
        <title>Genome sequence of Sphingomonas sp. 17J27-24.</title>
        <authorList>
            <person name="Kim M."/>
            <person name="Maeng S."/>
            <person name="Sathiyaraj S."/>
        </authorList>
    </citation>
    <scope>NUCLEOTIDE SEQUENCE [LARGE SCALE GENOMIC DNA]</scope>
    <source>
        <strain evidence="2 3">17J27-24</strain>
    </source>
</reference>
<keyword evidence="1" id="KW-1133">Transmembrane helix</keyword>
<proteinExistence type="predicted"/>
<dbReference type="Proteomes" id="UP000298213">
    <property type="component" value="Unassembled WGS sequence"/>
</dbReference>
<evidence type="ECO:0000313" key="3">
    <source>
        <dbReference type="Proteomes" id="UP000298213"/>
    </source>
</evidence>
<evidence type="ECO:0000313" key="2">
    <source>
        <dbReference type="EMBL" id="TFI57183.1"/>
    </source>
</evidence>
<keyword evidence="1" id="KW-0472">Membrane</keyword>
<comment type="caution">
    <text evidence="2">The sequence shown here is derived from an EMBL/GenBank/DDBJ whole genome shotgun (WGS) entry which is preliminary data.</text>
</comment>
<keyword evidence="1" id="KW-0812">Transmembrane</keyword>
<dbReference type="RefSeq" id="WP_135088954.1">
    <property type="nucleotide sequence ID" value="NZ_SPDV01000036.1"/>
</dbReference>
<dbReference type="EMBL" id="SPDV01000036">
    <property type="protein sequence ID" value="TFI57183.1"/>
    <property type="molecule type" value="Genomic_DNA"/>
</dbReference>
<accession>A0A4Y8ZMD9</accession>
<feature type="transmembrane region" description="Helical" evidence="1">
    <location>
        <begin position="7"/>
        <end position="28"/>
    </location>
</feature>
<feature type="transmembrane region" description="Helical" evidence="1">
    <location>
        <begin position="34"/>
        <end position="56"/>
    </location>
</feature>
<keyword evidence="3" id="KW-1185">Reference proteome</keyword>
<protein>
    <submittedName>
        <fullName evidence="2">Uncharacterized protein</fullName>
    </submittedName>
</protein>
<name>A0A4Y8ZMD9_9SPHN</name>
<dbReference type="AlphaFoldDB" id="A0A4Y8ZMD9"/>
<feature type="transmembrane region" description="Helical" evidence="1">
    <location>
        <begin position="76"/>
        <end position="93"/>
    </location>
</feature>
<gene>
    <name evidence="2" type="ORF">E2493_16515</name>
</gene>